<feature type="region of interest" description="Disordered" evidence="1">
    <location>
        <begin position="1"/>
        <end position="58"/>
    </location>
</feature>
<organism evidence="2">
    <name type="scientific">marine sediment metagenome</name>
    <dbReference type="NCBI Taxonomy" id="412755"/>
    <lineage>
        <taxon>unclassified sequences</taxon>
        <taxon>metagenomes</taxon>
        <taxon>ecological metagenomes</taxon>
    </lineage>
</organism>
<protein>
    <submittedName>
        <fullName evidence="2">Uncharacterized protein</fullName>
    </submittedName>
</protein>
<reference evidence="2" key="1">
    <citation type="journal article" date="2015" name="Nature">
        <title>Complex archaea that bridge the gap between prokaryotes and eukaryotes.</title>
        <authorList>
            <person name="Spang A."/>
            <person name="Saw J.H."/>
            <person name="Jorgensen S.L."/>
            <person name="Zaremba-Niedzwiedzka K."/>
            <person name="Martijn J."/>
            <person name="Lind A.E."/>
            <person name="van Eijk R."/>
            <person name="Schleper C."/>
            <person name="Guy L."/>
            <person name="Ettema T.J."/>
        </authorList>
    </citation>
    <scope>NUCLEOTIDE SEQUENCE</scope>
</reference>
<evidence type="ECO:0000313" key="2">
    <source>
        <dbReference type="EMBL" id="KKK46711.1"/>
    </source>
</evidence>
<proteinExistence type="predicted"/>
<accession>A0A0F8YF84</accession>
<feature type="compositionally biased region" description="Acidic residues" evidence="1">
    <location>
        <begin position="1"/>
        <end position="13"/>
    </location>
</feature>
<feature type="non-terminal residue" evidence="2">
    <location>
        <position position="116"/>
    </location>
</feature>
<sequence>MSEIDDELDEQEKEEAIPEEPVTYLDLKTEEPEREVDLDDYEAPKSLDEESEETEQLSDLQAALRQLHPQYKDKRMNEILQSAMVSRIPPDNILDKNNLICMSLIEDQADNPDLDA</sequence>
<dbReference type="EMBL" id="LAZR01069942">
    <property type="protein sequence ID" value="KKK46711.1"/>
    <property type="molecule type" value="Genomic_DNA"/>
</dbReference>
<gene>
    <name evidence="2" type="ORF">LCGC14_3162520</name>
</gene>
<evidence type="ECO:0000256" key="1">
    <source>
        <dbReference type="SAM" id="MobiDB-lite"/>
    </source>
</evidence>
<feature type="compositionally biased region" description="Acidic residues" evidence="1">
    <location>
        <begin position="32"/>
        <end position="41"/>
    </location>
</feature>
<comment type="caution">
    <text evidence="2">The sequence shown here is derived from an EMBL/GenBank/DDBJ whole genome shotgun (WGS) entry which is preliminary data.</text>
</comment>
<name>A0A0F8YF84_9ZZZZ</name>
<dbReference type="AlphaFoldDB" id="A0A0F8YF84"/>